<organism evidence="2 3">
    <name type="scientific">Lederbergia citrea</name>
    <dbReference type="NCBI Taxonomy" id="2833581"/>
    <lineage>
        <taxon>Bacteria</taxon>
        <taxon>Bacillati</taxon>
        <taxon>Bacillota</taxon>
        <taxon>Bacilli</taxon>
        <taxon>Bacillales</taxon>
        <taxon>Bacillaceae</taxon>
        <taxon>Lederbergia</taxon>
    </lineage>
</organism>
<dbReference type="SUPFAM" id="SSF55729">
    <property type="entry name" value="Acyl-CoA N-acyltransferases (Nat)"/>
    <property type="match status" value="1"/>
</dbReference>
<dbReference type="PROSITE" id="PS51186">
    <property type="entry name" value="GNAT"/>
    <property type="match status" value="1"/>
</dbReference>
<keyword evidence="3" id="KW-1185">Reference proteome</keyword>
<proteinExistence type="predicted"/>
<dbReference type="EMBL" id="JAGYPN010000001">
    <property type="protein sequence ID" value="MBS4221726.1"/>
    <property type="molecule type" value="Genomic_DNA"/>
</dbReference>
<dbReference type="RefSeq" id="WP_213096729.1">
    <property type="nucleotide sequence ID" value="NZ_JAGYPN010000001.1"/>
</dbReference>
<name>A0A942UMN6_9BACI</name>
<dbReference type="AlphaFoldDB" id="A0A942UMN6"/>
<evidence type="ECO:0000313" key="3">
    <source>
        <dbReference type="Proteomes" id="UP000676456"/>
    </source>
</evidence>
<dbReference type="InterPro" id="IPR000182">
    <property type="entry name" value="GNAT_dom"/>
</dbReference>
<dbReference type="Proteomes" id="UP000676456">
    <property type="component" value="Unassembled WGS sequence"/>
</dbReference>
<evidence type="ECO:0000313" key="2">
    <source>
        <dbReference type="EMBL" id="MBS4221726.1"/>
    </source>
</evidence>
<sequence>MNQKIEIRVIKPEETYPIRHFVLRPNQMLKNCVYPGDQDVSTFHLGAFYEGKLVGIASYYLEGNPEFKEETQYRLRGMATLTEYRGMEAGKQLIREAEKIMKNRGAELWWCNARTSASGFYEKLGLSVHGEVFDIDPIGPHKMMVRNL</sequence>
<accession>A0A942UMN6</accession>
<dbReference type="Pfam" id="PF00583">
    <property type="entry name" value="Acetyltransf_1"/>
    <property type="match status" value="1"/>
</dbReference>
<reference evidence="2 3" key="1">
    <citation type="submission" date="2021-05" db="EMBL/GenBank/DDBJ databases">
        <title>Novel Bacillus species.</title>
        <authorList>
            <person name="Liu G."/>
        </authorList>
    </citation>
    <scope>NUCLEOTIDE SEQUENCE [LARGE SCALE GENOMIC DNA]</scope>
    <source>
        <strain evidence="2 3">FJAT-49682</strain>
    </source>
</reference>
<dbReference type="CDD" id="cd04301">
    <property type="entry name" value="NAT_SF"/>
    <property type="match status" value="1"/>
</dbReference>
<protein>
    <submittedName>
        <fullName evidence="2">GNAT family N-acetyltransferase</fullName>
    </submittedName>
</protein>
<comment type="caution">
    <text evidence="2">The sequence shown here is derived from an EMBL/GenBank/DDBJ whole genome shotgun (WGS) entry which is preliminary data.</text>
</comment>
<dbReference type="InterPro" id="IPR016181">
    <property type="entry name" value="Acyl_CoA_acyltransferase"/>
</dbReference>
<evidence type="ECO:0000259" key="1">
    <source>
        <dbReference type="PROSITE" id="PS51186"/>
    </source>
</evidence>
<feature type="domain" description="N-acetyltransferase" evidence="1">
    <location>
        <begin position="5"/>
        <end position="148"/>
    </location>
</feature>
<gene>
    <name evidence="2" type="ORF">KHA91_02990</name>
</gene>
<dbReference type="GO" id="GO:0016747">
    <property type="term" value="F:acyltransferase activity, transferring groups other than amino-acyl groups"/>
    <property type="evidence" value="ECO:0007669"/>
    <property type="project" value="InterPro"/>
</dbReference>
<dbReference type="Gene3D" id="3.40.630.30">
    <property type="match status" value="1"/>
</dbReference>